<evidence type="ECO:0000313" key="1">
    <source>
        <dbReference type="EMBL" id="SVD87228.1"/>
    </source>
</evidence>
<reference evidence="1" key="1">
    <citation type="submission" date="2018-05" db="EMBL/GenBank/DDBJ databases">
        <authorList>
            <person name="Lanie J.A."/>
            <person name="Ng W.-L."/>
            <person name="Kazmierczak K.M."/>
            <person name="Andrzejewski T.M."/>
            <person name="Davidsen T.M."/>
            <person name="Wayne K.J."/>
            <person name="Tettelin H."/>
            <person name="Glass J.I."/>
            <person name="Rusch D."/>
            <person name="Podicherti R."/>
            <person name="Tsui H.-C.T."/>
            <person name="Winkler M.E."/>
        </authorList>
    </citation>
    <scope>NUCLEOTIDE SEQUENCE</scope>
</reference>
<feature type="non-terminal residue" evidence="1">
    <location>
        <position position="1"/>
    </location>
</feature>
<organism evidence="1">
    <name type="scientific">marine metagenome</name>
    <dbReference type="NCBI Taxonomy" id="408172"/>
    <lineage>
        <taxon>unclassified sequences</taxon>
        <taxon>metagenomes</taxon>
        <taxon>ecological metagenomes</taxon>
    </lineage>
</organism>
<sequence length="41" mass="4677">VRWDGRSDDGRALDSGIYLYLLEATSVARSLVQTRKLLLIR</sequence>
<protein>
    <recommendedName>
        <fullName evidence="2">FlgD Ig-like domain-containing protein</fullName>
    </recommendedName>
</protein>
<dbReference type="AlphaFoldDB" id="A0A382YXI5"/>
<accession>A0A382YXI5</accession>
<gene>
    <name evidence="1" type="ORF">METZ01_LOCUS440082</name>
</gene>
<dbReference type="Gene3D" id="2.60.40.4070">
    <property type="match status" value="1"/>
</dbReference>
<dbReference type="EMBL" id="UINC01178849">
    <property type="protein sequence ID" value="SVD87228.1"/>
    <property type="molecule type" value="Genomic_DNA"/>
</dbReference>
<proteinExistence type="predicted"/>
<name>A0A382YXI5_9ZZZZ</name>
<evidence type="ECO:0008006" key="2">
    <source>
        <dbReference type="Google" id="ProtNLM"/>
    </source>
</evidence>